<evidence type="ECO:0000313" key="2">
    <source>
        <dbReference type="Proteomes" id="UP000736787"/>
    </source>
</evidence>
<reference evidence="1" key="1">
    <citation type="submission" date="2018-10" db="EMBL/GenBank/DDBJ databases">
        <title>Effector identification in a new, highly contiguous assembly of the strawberry crown rot pathogen Phytophthora cactorum.</title>
        <authorList>
            <person name="Armitage A.D."/>
            <person name="Nellist C.F."/>
            <person name="Bates H."/>
            <person name="Vickerstaff R.J."/>
            <person name="Harrison R.J."/>
        </authorList>
    </citation>
    <scope>NUCLEOTIDE SEQUENCE</scope>
    <source>
        <strain evidence="1">4040</strain>
    </source>
</reference>
<dbReference type="Proteomes" id="UP000736787">
    <property type="component" value="Unassembled WGS sequence"/>
</dbReference>
<accession>A0A8T1E1N4</accession>
<comment type="caution">
    <text evidence="1">The sequence shown here is derived from an EMBL/GenBank/DDBJ whole genome shotgun (WGS) entry which is preliminary data.</text>
</comment>
<name>A0A8T1E1N4_9STRA</name>
<organism evidence="1 2">
    <name type="scientific">Phytophthora cactorum</name>
    <dbReference type="NCBI Taxonomy" id="29920"/>
    <lineage>
        <taxon>Eukaryota</taxon>
        <taxon>Sar</taxon>
        <taxon>Stramenopiles</taxon>
        <taxon>Oomycota</taxon>
        <taxon>Peronosporomycetes</taxon>
        <taxon>Peronosporales</taxon>
        <taxon>Peronosporaceae</taxon>
        <taxon>Phytophthora</taxon>
    </lineage>
</organism>
<evidence type="ECO:0000313" key="1">
    <source>
        <dbReference type="EMBL" id="KAG2945421.1"/>
    </source>
</evidence>
<gene>
    <name evidence="1" type="ORF">PC117_g8469</name>
</gene>
<sequence length="63" mass="7081">MQYLPSQAQYPPHKEDNHFVRARASARAIQTPASILHADDLFMVIAPLLSTVTNRHNILVNSN</sequence>
<dbReference type="EMBL" id="RCMK01000183">
    <property type="protein sequence ID" value="KAG2945421.1"/>
    <property type="molecule type" value="Genomic_DNA"/>
</dbReference>
<protein>
    <submittedName>
        <fullName evidence="1">Uncharacterized protein</fullName>
    </submittedName>
</protein>
<dbReference type="AlphaFoldDB" id="A0A8T1E1N4"/>
<proteinExistence type="predicted"/>